<proteinExistence type="predicted"/>
<dbReference type="EMBL" id="FNRA01000001">
    <property type="protein sequence ID" value="SDZ90513.1"/>
    <property type="molecule type" value="Genomic_DNA"/>
</dbReference>
<keyword evidence="4" id="KW-1185">Reference proteome</keyword>
<dbReference type="PANTHER" id="PTHR35004">
    <property type="entry name" value="TRANSPOSASE RV3428C-RELATED"/>
    <property type="match status" value="1"/>
</dbReference>
<dbReference type="Proteomes" id="UP000198850">
    <property type="component" value="Unassembled WGS sequence"/>
</dbReference>
<dbReference type="SUPFAM" id="SSF53098">
    <property type="entry name" value="Ribonuclease H-like"/>
    <property type="match status" value="1"/>
</dbReference>
<evidence type="ECO:0000259" key="2">
    <source>
        <dbReference type="PROSITE" id="PS50994"/>
    </source>
</evidence>
<dbReference type="PANTHER" id="PTHR35004:SF6">
    <property type="entry name" value="TRANSPOSASE"/>
    <property type="match status" value="1"/>
</dbReference>
<dbReference type="PROSITE" id="PS50994">
    <property type="entry name" value="INTEGRASE"/>
    <property type="match status" value="1"/>
</dbReference>
<dbReference type="GO" id="GO:0015074">
    <property type="term" value="P:DNA integration"/>
    <property type="evidence" value="ECO:0007669"/>
    <property type="project" value="InterPro"/>
</dbReference>
<feature type="domain" description="Integrase catalytic" evidence="2">
    <location>
        <begin position="1"/>
        <end position="115"/>
    </location>
</feature>
<feature type="region of interest" description="Disordered" evidence="1">
    <location>
        <begin position="96"/>
        <end position="115"/>
    </location>
</feature>
<reference evidence="3 4" key="1">
    <citation type="submission" date="2016-10" db="EMBL/GenBank/DDBJ databases">
        <authorList>
            <person name="de Groot N.N."/>
        </authorList>
    </citation>
    <scope>NUCLEOTIDE SEQUENCE [LARGE SCALE GENOMIC DNA]</scope>
    <source>
        <strain evidence="3 4">DSM 19033</strain>
    </source>
</reference>
<dbReference type="AlphaFoldDB" id="A0A1H3WTQ6"/>
<dbReference type="InterPro" id="IPR012337">
    <property type="entry name" value="RNaseH-like_sf"/>
</dbReference>
<dbReference type="STRING" id="425514.SAMN05443550_101390"/>
<protein>
    <recommendedName>
        <fullName evidence="2">Integrase catalytic domain-containing protein</fullName>
    </recommendedName>
</protein>
<dbReference type="GO" id="GO:0003676">
    <property type="term" value="F:nucleic acid binding"/>
    <property type="evidence" value="ECO:0007669"/>
    <property type="project" value="InterPro"/>
</dbReference>
<evidence type="ECO:0000313" key="3">
    <source>
        <dbReference type="EMBL" id="SDZ90513.1"/>
    </source>
</evidence>
<evidence type="ECO:0000313" key="4">
    <source>
        <dbReference type="Proteomes" id="UP000198850"/>
    </source>
</evidence>
<dbReference type="InterPro" id="IPR036397">
    <property type="entry name" value="RNaseH_sf"/>
</dbReference>
<name>A0A1H3WTQ6_9SPHI</name>
<sequence length="115" mass="13281">MPQEVVYDQDRLFLVNENLGELMLTERFRSYVSQRCFKTYFCRAADPQSKGKAENMVKYVKQNFLAGRSFKDLETLNQEAHAWLARTANALAHGTTIKNTRKGNGRRGLYPLYSP</sequence>
<dbReference type="InterPro" id="IPR001584">
    <property type="entry name" value="Integrase_cat-core"/>
</dbReference>
<gene>
    <name evidence="3" type="ORF">SAMN05443550_101390</name>
</gene>
<evidence type="ECO:0000256" key="1">
    <source>
        <dbReference type="SAM" id="MobiDB-lite"/>
    </source>
</evidence>
<dbReference type="RefSeq" id="WP_090554590.1">
    <property type="nucleotide sequence ID" value="NZ_FNRA01000001.1"/>
</dbReference>
<dbReference type="OrthoDB" id="3193769at2"/>
<accession>A0A1H3WTQ6</accession>
<organism evidence="3 4">
    <name type="scientific">Pedobacter hartonius</name>
    <dbReference type="NCBI Taxonomy" id="425514"/>
    <lineage>
        <taxon>Bacteria</taxon>
        <taxon>Pseudomonadati</taxon>
        <taxon>Bacteroidota</taxon>
        <taxon>Sphingobacteriia</taxon>
        <taxon>Sphingobacteriales</taxon>
        <taxon>Sphingobacteriaceae</taxon>
        <taxon>Pedobacter</taxon>
    </lineage>
</organism>
<dbReference type="Gene3D" id="3.30.420.10">
    <property type="entry name" value="Ribonuclease H-like superfamily/Ribonuclease H"/>
    <property type="match status" value="1"/>
</dbReference>